<dbReference type="PANTHER" id="PTHR11410">
    <property type="entry name" value="ATP SYNTHASE SUBUNIT A"/>
    <property type="match status" value="1"/>
</dbReference>
<evidence type="ECO:0000256" key="7">
    <source>
        <dbReference type="ARBA" id="ARBA00022989"/>
    </source>
</evidence>
<keyword evidence="4" id="KW-0138">CF(0)</keyword>
<feature type="transmembrane region" description="Helical" evidence="12">
    <location>
        <begin position="91"/>
        <end position="112"/>
    </location>
</feature>
<evidence type="ECO:0000256" key="3">
    <source>
        <dbReference type="ARBA" id="ARBA00022448"/>
    </source>
</evidence>
<dbReference type="GO" id="GO:0045259">
    <property type="term" value="C:proton-transporting ATP synthase complex"/>
    <property type="evidence" value="ECO:0007669"/>
    <property type="project" value="UniProtKB-KW"/>
</dbReference>
<name>A0AAU6QE23_9ACAR</name>
<dbReference type="PANTHER" id="PTHR11410:SF0">
    <property type="entry name" value="ATP SYNTHASE SUBUNIT A"/>
    <property type="match status" value="1"/>
</dbReference>
<dbReference type="InterPro" id="IPR035908">
    <property type="entry name" value="F0_ATP_A_sf"/>
</dbReference>
<keyword evidence="7 12" id="KW-1133">Transmembrane helix</keyword>
<keyword evidence="10" id="KW-0066">ATP synthesis</keyword>
<evidence type="ECO:0000256" key="12">
    <source>
        <dbReference type="SAM" id="Phobius"/>
    </source>
</evidence>
<evidence type="ECO:0000256" key="5">
    <source>
        <dbReference type="ARBA" id="ARBA00022692"/>
    </source>
</evidence>
<dbReference type="Pfam" id="PF00119">
    <property type="entry name" value="ATP-synt_A"/>
    <property type="match status" value="1"/>
</dbReference>
<evidence type="ECO:0000256" key="1">
    <source>
        <dbReference type="ARBA" id="ARBA00004141"/>
    </source>
</evidence>
<keyword evidence="3" id="KW-0813">Transport</keyword>
<dbReference type="SUPFAM" id="SSF81336">
    <property type="entry name" value="F1F0 ATP synthase subunit A"/>
    <property type="match status" value="1"/>
</dbReference>
<dbReference type="InterPro" id="IPR023011">
    <property type="entry name" value="ATP_synth_F0_asu_AS"/>
</dbReference>
<feature type="transmembrane region" description="Helical" evidence="12">
    <location>
        <begin position="15"/>
        <end position="32"/>
    </location>
</feature>
<feature type="transmembrane region" description="Helical" evidence="12">
    <location>
        <begin position="157"/>
        <end position="177"/>
    </location>
</feature>
<dbReference type="InterPro" id="IPR045083">
    <property type="entry name" value="ATP_synth_F0_asu_bact/mt"/>
</dbReference>
<dbReference type="InterPro" id="IPR000568">
    <property type="entry name" value="ATP_synth_F0_asu"/>
</dbReference>
<gene>
    <name evidence="13" type="primary">ATP6</name>
</gene>
<organism evidence="13">
    <name type="scientific">Sperchon placodermus</name>
    <dbReference type="NCBI Taxonomy" id="3136837"/>
    <lineage>
        <taxon>Eukaryota</taxon>
        <taxon>Metazoa</taxon>
        <taxon>Ecdysozoa</taxon>
        <taxon>Arthropoda</taxon>
        <taxon>Chelicerata</taxon>
        <taxon>Arachnida</taxon>
        <taxon>Acari</taxon>
        <taxon>Acariformes</taxon>
        <taxon>Trombidiformes</taxon>
        <taxon>Prostigmata</taxon>
        <taxon>Anystina</taxon>
        <taxon>Parasitengona</taxon>
        <taxon>Hydracarina</taxon>
        <taxon>Sperchontoidea</taxon>
        <taxon>Sperchontidae</taxon>
        <taxon>Sperchon</taxon>
    </lineage>
</organism>
<dbReference type="NCBIfam" id="TIGR01131">
    <property type="entry name" value="ATP_synt_6_or_A"/>
    <property type="match status" value="1"/>
</dbReference>
<keyword evidence="5 12" id="KW-0812">Transmembrane</keyword>
<feature type="transmembrane region" description="Helical" evidence="12">
    <location>
        <begin position="66"/>
        <end position="85"/>
    </location>
</feature>
<dbReference type="GO" id="GO:0005743">
    <property type="term" value="C:mitochondrial inner membrane"/>
    <property type="evidence" value="ECO:0007669"/>
    <property type="project" value="UniProtKB-SubCell"/>
</dbReference>
<keyword evidence="8" id="KW-0406">Ion transport</keyword>
<proteinExistence type="inferred from homology"/>
<evidence type="ECO:0000256" key="9">
    <source>
        <dbReference type="ARBA" id="ARBA00023136"/>
    </source>
</evidence>
<accession>A0AAU6QE23</accession>
<evidence type="ECO:0000256" key="8">
    <source>
        <dbReference type="ARBA" id="ARBA00023065"/>
    </source>
</evidence>
<dbReference type="CDD" id="cd00310">
    <property type="entry name" value="ATP-synt_Fo_a_6"/>
    <property type="match status" value="1"/>
</dbReference>
<dbReference type="Gene3D" id="1.20.120.220">
    <property type="entry name" value="ATP synthase, F0 complex, subunit A"/>
    <property type="match status" value="1"/>
</dbReference>
<dbReference type="PROSITE" id="PS00449">
    <property type="entry name" value="ATPASE_A"/>
    <property type="match status" value="1"/>
</dbReference>
<dbReference type="PRINTS" id="PR00123">
    <property type="entry name" value="ATPASEA"/>
</dbReference>
<evidence type="ECO:0000313" key="13">
    <source>
        <dbReference type="EMBL" id="WYM45490.1"/>
    </source>
</evidence>
<keyword evidence="9 12" id="KW-0472">Membrane</keyword>
<dbReference type="AlphaFoldDB" id="A0AAU6QE23"/>
<reference evidence="13" key="1">
    <citation type="submission" date="2023-12" db="EMBL/GenBank/DDBJ databases">
        <authorList>
            <person name="Li p."/>
        </authorList>
    </citation>
    <scope>NUCLEOTIDE SEQUENCE</scope>
</reference>
<feature type="transmembrane region" description="Helical" evidence="12">
    <location>
        <begin position="189"/>
        <end position="214"/>
    </location>
</feature>
<evidence type="ECO:0000256" key="10">
    <source>
        <dbReference type="ARBA" id="ARBA00023310"/>
    </source>
</evidence>
<evidence type="ECO:0000256" key="4">
    <source>
        <dbReference type="ARBA" id="ARBA00022547"/>
    </source>
</evidence>
<dbReference type="EMBL" id="PP056090">
    <property type="protein sequence ID" value="WYM45490.1"/>
    <property type="molecule type" value="Genomic_DNA"/>
</dbReference>
<geneLocation type="mitochondrion" evidence="13"/>
<evidence type="ECO:0000256" key="6">
    <source>
        <dbReference type="ARBA" id="ARBA00022781"/>
    </source>
</evidence>
<sequence>MTNLFSMFDPSTSSLNLNWSIIMMPTILLMTTNKTSKMKMIFESIMKFLKKEIIPMLEKSKKNSSISLLMSLFFMLAFINITSLFPYNFTIASQISMSFPLALSLWLSFMILGWMKNTKSMMAHLLPMGTPPALMSTMVLIELTSLMIRPITLAVRLTANMVAGHLLLNLLSSLTLYSIEMPILCSPALMALTFLEIAVAMIQAFVFMTLIALYSTEIN</sequence>
<dbReference type="GO" id="GO:0046933">
    <property type="term" value="F:proton-transporting ATP synthase activity, rotational mechanism"/>
    <property type="evidence" value="ECO:0007669"/>
    <property type="project" value="TreeGrafter"/>
</dbReference>
<evidence type="ECO:0000256" key="11">
    <source>
        <dbReference type="RuleBase" id="RU004450"/>
    </source>
</evidence>
<protein>
    <recommendedName>
        <fullName evidence="11">ATP synthase subunit a</fullName>
    </recommendedName>
</protein>
<comment type="similarity">
    <text evidence="2">Belongs to the ATPase A chain family.</text>
</comment>
<evidence type="ECO:0000256" key="2">
    <source>
        <dbReference type="ARBA" id="ARBA00006810"/>
    </source>
</evidence>
<keyword evidence="13" id="KW-0496">Mitochondrion</keyword>
<keyword evidence="6" id="KW-0375">Hydrogen ion transport</keyword>
<comment type="subcellular location">
    <subcellularLocation>
        <location evidence="1">Membrane</location>
        <topology evidence="1">Multi-pass membrane protein</topology>
    </subcellularLocation>
    <subcellularLocation>
        <location evidence="11">Mitochondrion inner membrane</location>
        <topology evidence="11">Multi-pass membrane protein</topology>
    </subcellularLocation>
</comment>